<dbReference type="FunFam" id="3.40.30.10:FF:000013">
    <property type="entry name" value="Blast:Protein SCO1 homolog, mitochondrial"/>
    <property type="match status" value="1"/>
</dbReference>
<evidence type="ECO:0000256" key="1">
    <source>
        <dbReference type="ARBA" id="ARBA00010996"/>
    </source>
</evidence>
<keyword evidence="7" id="KW-1185">Reference proteome</keyword>
<evidence type="ECO:0000256" key="3">
    <source>
        <dbReference type="PIRSR" id="PIRSR603782-2"/>
    </source>
</evidence>
<keyword evidence="5" id="KW-0812">Transmembrane</keyword>
<evidence type="ECO:0000313" key="7">
    <source>
        <dbReference type="Proteomes" id="UP001431209"/>
    </source>
</evidence>
<keyword evidence="3" id="KW-1015">Disulfide bond</keyword>
<feature type="compositionally biased region" description="Polar residues" evidence="4">
    <location>
        <begin position="28"/>
        <end position="47"/>
    </location>
</feature>
<dbReference type="PANTHER" id="PTHR12151">
    <property type="entry name" value="ELECTRON TRANSPORT PROTIN SCO1/SENC FAMILY MEMBER"/>
    <property type="match status" value="1"/>
</dbReference>
<keyword evidence="2" id="KW-0186">Copper</keyword>
<protein>
    <submittedName>
        <fullName evidence="6">Sco1, mitochondrial</fullName>
    </submittedName>
</protein>
<dbReference type="Gene3D" id="3.40.30.10">
    <property type="entry name" value="Glutaredoxin"/>
    <property type="match status" value="1"/>
</dbReference>
<reference evidence="6 7" key="1">
    <citation type="submission" date="2024-03" db="EMBL/GenBank/DDBJ databases">
        <title>The Acrasis kona genome and developmental transcriptomes reveal deep origins of eukaryotic multicellular pathways.</title>
        <authorList>
            <person name="Sheikh S."/>
            <person name="Fu C.-J."/>
            <person name="Brown M.W."/>
            <person name="Baldauf S.L."/>
        </authorList>
    </citation>
    <scope>NUCLEOTIDE SEQUENCE [LARGE SCALE GENOMIC DNA]</scope>
    <source>
        <strain evidence="6 7">ATCC MYA-3509</strain>
    </source>
</reference>
<dbReference type="GO" id="GO:0005739">
    <property type="term" value="C:mitochondrion"/>
    <property type="evidence" value="ECO:0007669"/>
    <property type="project" value="GOC"/>
</dbReference>
<comment type="caution">
    <text evidence="6">The sequence shown here is derived from an EMBL/GenBank/DDBJ whole genome shotgun (WGS) entry which is preliminary data.</text>
</comment>
<dbReference type="AlphaFoldDB" id="A0AAW2ZBZ1"/>
<dbReference type="GO" id="GO:0046872">
    <property type="term" value="F:metal ion binding"/>
    <property type="evidence" value="ECO:0007669"/>
    <property type="project" value="UniProtKB-KW"/>
</dbReference>
<dbReference type="PANTHER" id="PTHR12151:SF5">
    <property type="entry name" value="AT19154P"/>
    <property type="match status" value="1"/>
</dbReference>
<gene>
    <name evidence="6" type="ORF">AKO1_001468</name>
</gene>
<evidence type="ECO:0000256" key="4">
    <source>
        <dbReference type="SAM" id="MobiDB-lite"/>
    </source>
</evidence>
<feature type="disulfide bond" description="Redox-active" evidence="3">
    <location>
        <begin position="185"/>
        <end position="189"/>
    </location>
</feature>
<dbReference type="EMBL" id="JAOPGA020001241">
    <property type="protein sequence ID" value="KAL0486548.1"/>
    <property type="molecule type" value="Genomic_DNA"/>
</dbReference>
<comment type="similarity">
    <text evidence="1">Belongs to the SCO1/2 family.</text>
</comment>
<organism evidence="6 7">
    <name type="scientific">Acrasis kona</name>
    <dbReference type="NCBI Taxonomy" id="1008807"/>
    <lineage>
        <taxon>Eukaryota</taxon>
        <taxon>Discoba</taxon>
        <taxon>Heterolobosea</taxon>
        <taxon>Tetramitia</taxon>
        <taxon>Eutetramitia</taxon>
        <taxon>Acrasidae</taxon>
        <taxon>Acrasis</taxon>
    </lineage>
</organism>
<accession>A0AAW2ZBZ1</accession>
<evidence type="ECO:0000313" key="6">
    <source>
        <dbReference type="EMBL" id="KAL0486548.1"/>
    </source>
</evidence>
<keyword evidence="5" id="KW-1133">Transmembrane helix</keyword>
<feature type="binding site" evidence="2">
    <location>
        <position position="189"/>
    </location>
    <ligand>
        <name>Cu cation</name>
        <dbReference type="ChEBI" id="CHEBI:23378"/>
    </ligand>
</feature>
<feature type="region of interest" description="Disordered" evidence="4">
    <location>
        <begin position="28"/>
        <end position="99"/>
    </location>
</feature>
<dbReference type="SUPFAM" id="SSF52833">
    <property type="entry name" value="Thioredoxin-like"/>
    <property type="match status" value="1"/>
</dbReference>
<proteinExistence type="inferred from homology"/>
<dbReference type="Proteomes" id="UP001431209">
    <property type="component" value="Unassembled WGS sequence"/>
</dbReference>
<dbReference type="Pfam" id="PF02630">
    <property type="entry name" value="SCO1-SenC"/>
    <property type="match status" value="1"/>
</dbReference>
<name>A0AAW2ZBZ1_9EUKA</name>
<sequence>MILRAHKIIRHLGVKRNKNINNIIPRCYSTSSGSGQENTANQTTNKPSKLKIPSVGTNEKKASIKTESKPTLDYEKDKDEDEAKNSDNTKDNKEGSRKLKKKIKKILRDPYTYIIPAILSIGVAAYFYDFDKKPKGQLAKLGTVSTTGVPLIGGSFTLVDTKGRPVTDSEFRGKHLLLYFGFTNCPDICPEELKKMAGVLRSLSPEHKTKIIPLFITLDPYRDSCEAVEEYLQEFHPDFLGLTGTPGQIKETTKKFRVYYYYPEKFDDDDYLVDHSMYIYLMGPMGHLKDYFERSLTTNQVLKRVQACLDE</sequence>
<evidence type="ECO:0000256" key="5">
    <source>
        <dbReference type="SAM" id="Phobius"/>
    </source>
</evidence>
<feature type="compositionally biased region" description="Basic and acidic residues" evidence="4">
    <location>
        <begin position="58"/>
        <end position="97"/>
    </location>
</feature>
<feature type="transmembrane region" description="Helical" evidence="5">
    <location>
        <begin position="110"/>
        <end position="128"/>
    </location>
</feature>
<keyword evidence="5" id="KW-0472">Membrane</keyword>
<dbReference type="GO" id="GO:0033617">
    <property type="term" value="P:mitochondrial respiratory chain complex IV assembly"/>
    <property type="evidence" value="ECO:0007669"/>
    <property type="project" value="TreeGrafter"/>
</dbReference>
<dbReference type="InterPro" id="IPR036249">
    <property type="entry name" value="Thioredoxin-like_sf"/>
</dbReference>
<dbReference type="InterPro" id="IPR003782">
    <property type="entry name" value="SCO1/SenC"/>
</dbReference>
<dbReference type="CDD" id="cd02968">
    <property type="entry name" value="SCO"/>
    <property type="match status" value="1"/>
</dbReference>
<feature type="binding site" evidence="2">
    <location>
        <position position="185"/>
    </location>
    <ligand>
        <name>Cu cation</name>
        <dbReference type="ChEBI" id="CHEBI:23378"/>
    </ligand>
</feature>
<evidence type="ECO:0000256" key="2">
    <source>
        <dbReference type="PIRSR" id="PIRSR603782-1"/>
    </source>
</evidence>
<feature type="binding site" evidence="2">
    <location>
        <position position="275"/>
    </location>
    <ligand>
        <name>Cu cation</name>
        <dbReference type="ChEBI" id="CHEBI:23378"/>
    </ligand>
</feature>
<keyword evidence="2" id="KW-0479">Metal-binding</keyword>